<gene>
    <name evidence="1" type="ORF">L2E82_19852</name>
</gene>
<accession>A0ACB9DS45</accession>
<keyword evidence="2" id="KW-1185">Reference proteome</keyword>
<sequence length="75" mass="8813">MAKKRYQWEEIRGLWVMGEEEAAYGLFNEDKPRKHCGAQHTRYFIGCLAAYMLGISQGFKSEVITLLFFSTQQRF</sequence>
<name>A0ACB9DS45_CICIN</name>
<proteinExistence type="predicted"/>
<reference evidence="2" key="1">
    <citation type="journal article" date="2022" name="Mol. Ecol. Resour.">
        <title>The genomes of chicory, endive, great burdock and yacon provide insights into Asteraceae palaeo-polyploidization history and plant inulin production.</title>
        <authorList>
            <person name="Fan W."/>
            <person name="Wang S."/>
            <person name="Wang H."/>
            <person name="Wang A."/>
            <person name="Jiang F."/>
            <person name="Liu H."/>
            <person name="Zhao H."/>
            <person name="Xu D."/>
            <person name="Zhang Y."/>
        </authorList>
    </citation>
    <scope>NUCLEOTIDE SEQUENCE [LARGE SCALE GENOMIC DNA]</scope>
    <source>
        <strain evidence="2">cv. Punajuju</strain>
    </source>
</reference>
<protein>
    <submittedName>
        <fullName evidence="1">Uncharacterized protein</fullName>
    </submittedName>
</protein>
<organism evidence="1 2">
    <name type="scientific">Cichorium intybus</name>
    <name type="common">Chicory</name>
    <dbReference type="NCBI Taxonomy" id="13427"/>
    <lineage>
        <taxon>Eukaryota</taxon>
        <taxon>Viridiplantae</taxon>
        <taxon>Streptophyta</taxon>
        <taxon>Embryophyta</taxon>
        <taxon>Tracheophyta</taxon>
        <taxon>Spermatophyta</taxon>
        <taxon>Magnoliopsida</taxon>
        <taxon>eudicotyledons</taxon>
        <taxon>Gunneridae</taxon>
        <taxon>Pentapetalae</taxon>
        <taxon>asterids</taxon>
        <taxon>campanulids</taxon>
        <taxon>Asterales</taxon>
        <taxon>Asteraceae</taxon>
        <taxon>Cichorioideae</taxon>
        <taxon>Cichorieae</taxon>
        <taxon>Cichoriinae</taxon>
        <taxon>Cichorium</taxon>
    </lineage>
</organism>
<evidence type="ECO:0000313" key="1">
    <source>
        <dbReference type="EMBL" id="KAI3749245.1"/>
    </source>
</evidence>
<evidence type="ECO:0000313" key="2">
    <source>
        <dbReference type="Proteomes" id="UP001055811"/>
    </source>
</evidence>
<reference evidence="1 2" key="2">
    <citation type="journal article" date="2022" name="Mol. Ecol. Resour.">
        <title>The genomes of chicory, endive, great burdock and yacon provide insights into Asteraceae paleo-polyploidization history and plant inulin production.</title>
        <authorList>
            <person name="Fan W."/>
            <person name="Wang S."/>
            <person name="Wang H."/>
            <person name="Wang A."/>
            <person name="Jiang F."/>
            <person name="Liu H."/>
            <person name="Zhao H."/>
            <person name="Xu D."/>
            <person name="Zhang Y."/>
        </authorList>
    </citation>
    <scope>NUCLEOTIDE SEQUENCE [LARGE SCALE GENOMIC DNA]</scope>
    <source>
        <strain evidence="2">cv. Punajuju</strain>
        <tissue evidence="1">Leaves</tissue>
    </source>
</reference>
<dbReference type="Proteomes" id="UP001055811">
    <property type="component" value="Linkage Group LG04"/>
</dbReference>
<dbReference type="EMBL" id="CM042012">
    <property type="protein sequence ID" value="KAI3749245.1"/>
    <property type="molecule type" value="Genomic_DNA"/>
</dbReference>
<comment type="caution">
    <text evidence="1">The sequence shown here is derived from an EMBL/GenBank/DDBJ whole genome shotgun (WGS) entry which is preliminary data.</text>
</comment>